<evidence type="ECO:0000256" key="10">
    <source>
        <dbReference type="ARBA" id="ARBA00022777"/>
    </source>
</evidence>
<dbReference type="SUPFAM" id="SSF51110">
    <property type="entry name" value="alpha-D-mannose-specific plant lectins"/>
    <property type="match status" value="1"/>
</dbReference>
<evidence type="ECO:0000313" key="23">
    <source>
        <dbReference type="Proteomes" id="UP000195402"/>
    </source>
</evidence>
<dbReference type="InterPro" id="IPR051343">
    <property type="entry name" value="G-type_lectin_kinases/EP1-like"/>
</dbReference>
<evidence type="ECO:0000256" key="1">
    <source>
        <dbReference type="ARBA" id="ARBA00004479"/>
    </source>
</evidence>
<dbReference type="InterPro" id="IPR001480">
    <property type="entry name" value="Bulb-type_lectin_dom"/>
</dbReference>
<evidence type="ECO:0000256" key="19">
    <source>
        <dbReference type="PROSITE-ProRule" id="PRU10141"/>
    </source>
</evidence>
<keyword evidence="16" id="KW-0325">Glycoprotein</keyword>
<dbReference type="STRING" id="56857.A0A200Q9T4"/>
<dbReference type="PROSITE" id="PS00107">
    <property type="entry name" value="PROTEIN_KINASE_ATP"/>
    <property type="match status" value="1"/>
</dbReference>
<evidence type="ECO:0000256" key="3">
    <source>
        <dbReference type="ARBA" id="ARBA00022527"/>
    </source>
</evidence>
<keyword evidence="23" id="KW-1185">Reference proteome</keyword>
<keyword evidence="10 22" id="KW-0418">Kinase</keyword>
<dbReference type="InterPro" id="IPR000719">
    <property type="entry name" value="Prot_kinase_dom"/>
</dbReference>
<dbReference type="Gene3D" id="3.30.200.20">
    <property type="entry name" value="Phosphorylase Kinase, domain 1"/>
    <property type="match status" value="1"/>
</dbReference>
<keyword evidence="5" id="KW-0808">Transferase</keyword>
<dbReference type="SUPFAM" id="SSF56112">
    <property type="entry name" value="Protein kinase-like (PK-like)"/>
    <property type="match status" value="1"/>
</dbReference>
<evidence type="ECO:0000256" key="12">
    <source>
        <dbReference type="ARBA" id="ARBA00022989"/>
    </source>
</evidence>
<feature type="binding site" evidence="19">
    <location>
        <position position="248"/>
    </location>
    <ligand>
        <name>ATP</name>
        <dbReference type="ChEBI" id="CHEBI:30616"/>
    </ligand>
</feature>
<keyword evidence="4" id="KW-0245">EGF-like domain</keyword>
<keyword evidence="13" id="KW-0472">Membrane</keyword>
<dbReference type="PROSITE" id="PS50927">
    <property type="entry name" value="BULB_LECTIN"/>
    <property type="match status" value="1"/>
</dbReference>
<dbReference type="GO" id="GO:0004674">
    <property type="term" value="F:protein serine/threonine kinase activity"/>
    <property type="evidence" value="ECO:0007669"/>
    <property type="project" value="UniProtKB-KW"/>
</dbReference>
<dbReference type="Pfam" id="PF00069">
    <property type="entry name" value="Pkinase"/>
    <property type="match status" value="1"/>
</dbReference>
<dbReference type="PANTHER" id="PTHR47976:SF7">
    <property type="entry name" value="RECEPTOR-LIKE SERINE_THREONINE-PROTEIN KINASE"/>
    <property type="match status" value="1"/>
</dbReference>
<proteinExistence type="predicted"/>
<dbReference type="FunFam" id="3.30.200.20:FF:000059">
    <property type="entry name" value="S-receptor-like serine/threonine-protein kinase"/>
    <property type="match status" value="1"/>
</dbReference>
<sequence length="505" mass="57650">MQDDGNLIQYPIETFDTGENAYWNTNTYKSGDNVTLNLNDDGQLYLVKTTTNFNIMNLSRSNGTLPTSGKIFYRVTLDADGIFRLYSHTLIAMEPDCRCLPGFLFINQDQKTQGCRREVSIENCGNKQEQFKFTMYLLDNIEWQDNPYSVLTTATKDECKTACMDDCSCEAAMFYDQECRKQKIPLRYGKSGITTAFVKIGEEISLRSFTYEELENATDGFKEVLGRGSFGTVFKGTLSNSQRLIAVKRLERMVDEGEKEFRTEMRAIGRTHHKNLVQLLGYCHEGLNRLLVYEYMSNGSLANFLFKSERCPGWNERVDIALNVARGILYLHEECETQIIQCDINPQNILMDEYRCAKIADFGLAKLLKPDQTRTFTAIRGTRGYVSPEWHKNLPITIKADVYSFGIVLLEIICCRKSLDMELVEDEVILVDWVCHCFDVGELGKLMTDEEVDIRGFQKMVSLALWCIQDEPSLRPSMKKVVLMMEGIIDIPTLPCSATSFLSSI</sequence>
<evidence type="ECO:0000256" key="18">
    <source>
        <dbReference type="ARBA" id="ARBA00048679"/>
    </source>
</evidence>
<gene>
    <name evidence="22" type="ORF">BVC80_1609g7</name>
</gene>
<dbReference type="PANTHER" id="PTHR47976">
    <property type="entry name" value="G-TYPE LECTIN S-RECEPTOR-LIKE SERINE/THREONINE-PROTEIN KINASE SD2-5"/>
    <property type="match status" value="1"/>
</dbReference>
<keyword evidence="14" id="KW-1015">Disulfide bond</keyword>
<dbReference type="InterPro" id="IPR011009">
    <property type="entry name" value="Kinase-like_dom_sf"/>
</dbReference>
<dbReference type="InterPro" id="IPR036426">
    <property type="entry name" value="Bulb-type_lectin_dom_sf"/>
</dbReference>
<comment type="catalytic activity">
    <reaction evidence="17">
        <text>L-threonyl-[protein] + ATP = O-phospho-L-threonyl-[protein] + ADP + H(+)</text>
        <dbReference type="Rhea" id="RHEA:46608"/>
        <dbReference type="Rhea" id="RHEA-COMP:11060"/>
        <dbReference type="Rhea" id="RHEA-COMP:11605"/>
        <dbReference type="ChEBI" id="CHEBI:15378"/>
        <dbReference type="ChEBI" id="CHEBI:30013"/>
        <dbReference type="ChEBI" id="CHEBI:30616"/>
        <dbReference type="ChEBI" id="CHEBI:61977"/>
        <dbReference type="ChEBI" id="CHEBI:456216"/>
        <dbReference type="EC" id="2.7.11.1"/>
    </reaction>
</comment>
<evidence type="ECO:0000256" key="13">
    <source>
        <dbReference type="ARBA" id="ARBA00023136"/>
    </source>
</evidence>
<comment type="subcellular location">
    <subcellularLocation>
        <location evidence="1">Membrane</location>
        <topology evidence="1">Single-pass type I membrane protein</topology>
    </subcellularLocation>
</comment>
<dbReference type="GO" id="GO:0005524">
    <property type="term" value="F:ATP binding"/>
    <property type="evidence" value="ECO:0007669"/>
    <property type="project" value="UniProtKB-UniRule"/>
</dbReference>
<evidence type="ECO:0000259" key="21">
    <source>
        <dbReference type="PROSITE" id="PS50927"/>
    </source>
</evidence>
<keyword evidence="9 19" id="KW-0547">Nucleotide-binding</keyword>
<dbReference type="OMA" id="HERVNIA"/>
<evidence type="ECO:0000256" key="17">
    <source>
        <dbReference type="ARBA" id="ARBA00047899"/>
    </source>
</evidence>
<comment type="catalytic activity">
    <reaction evidence="18">
        <text>L-seryl-[protein] + ATP = O-phospho-L-seryl-[protein] + ADP + H(+)</text>
        <dbReference type="Rhea" id="RHEA:17989"/>
        <dbReference type="Rhea" id="RHEA-COMP:9863"/>
        <dbReference type="Rhea" id="RHEA-COMP:11604"/>
        <dbReference type="ChEBI" id="CHEBI:15378"/>
        <dbReference type="ChEBI" id="CHEBI:29999"/>
        <dbReference type="ChEBI" id="CHEBI:30616"/>
        <dbReference type="ChEBI" id="CHEBI:83421"/>
        <dbReference type="ChEBI" id="CHEBI:456216"/>
        <dbReference type="EC" id="2.7.11.1"/>
    </reaction>
</comment>
<feature type="domain" description="Protein kinase" evidence="20">
    <location>
        <begin position="219"/>
        <end position="494"/>
    </location>
</feature>
<keyword evidence="8" id="KW-0430">Lectin</keyword>
<dbReference type="GO" id="GO:0016020">
    <property type="term" value="C:membrane"/>
    <property type="evidence" value="ECO:0007669"/>
    <property type="project" value="UniProtKB-SubCell"/>
</dbReference>
<dbReference type="GO" id="GO:0030246">
    <property type="term" value="F:carbohydrate binding"/>
    <property type="evidence" value="ECO:0007669"/>
    <property type="project" value="UniProtKB-KW"/>
</dbReference>
<evidence type="ECO:0000256" key="16">
    <source>
        <dbReference type="ARBA" id="ARBA00023180"/>
    </source>
</evidence>
<evidence type="ECO:0000256" key="5">
    <source>
        <dbReference type="ARBA" id="ARBA00022679"/>
    </source>
</evidence>
<evidence type="ECO:0000256" key="6">
    <source>
        <dbReference type="ARBA" id="ARBA00022692"/>
    </source>
</evidence>
<dbReference type="PROSITE" id="PS50011">
    <property type="entry name" value="PROTEIN_KINASE_DOM"/>
    <property type="match status" value="1"/>
</dbReference>
<dbReference type="Proteomes" id="UP000195402">
    <property type="component" value="Unassembled WGS sequence"/>
</dbReference>
<evidence type="ECO:0000256" key="8">
    <source>
        <dbReference type="ARBA" id="ARBA00022734"/>
    </source>
</evidence>
<evidence type="ECO:0000256" key="9">
    <source>
        <dbReference type="ARBA" id="ARBA00022741"/>
    </source>
</evidence>
<evidence type="ECO:0000259" key="20">
    <source>
        <dbReference type="PROSITE" id="PS50011"/>
    </source>
</evidence>
<evidence type="ECO:0000256" key="11">
    <source>
        <dbReference type="ARBA" id="ARBA00022840"/>
    </source>
</evidence>
<evidence type="ECO:0000256" key="15">
    <source>
        <dbReference type="ARBA" id="ARBA00023170"/>
    </source>
</evidence>
<evidence type="ECO:0000313" key="22">
    <source>
        <dbReference type="EMBL" id="OVA07226.1"/>
    </source>
</evidence>
<keyword evidence="3" id="KW-0723">Serine/threonine-protein kinase</keyword>
<organism evidence="22 23">
    <name type="scientific">Macleaya cordata</name>
    <name type="common">Five-seeded plume-poppy</name>
    <name type="synonym">Bocconia cordata</name>
    <dbReference type="NCBI Taxonomy" id="56857"/>
    <lineage>
        <taxon>Eukaryota</taxon>
        <taxon>Viridiplantae</taxon>
        <taxon>Streptophyta</taxon>
        <taxon>Embryophyta</taxon>
        <taxon>Tracheophyta</taxon>
        <taxon>Spermatophyta</taxon>
        <taxon>Magnoliopsida</taxon>
        <taxon>Ranunculales</taxon>
        <taxon>Papaveraceae</taxon>
        <taxon>Papaveroideae</taxon>
        <taxon>Macleaya</taxon>
    </lineage>
</organism>
<dbReference type="FunFam" id="1.10.510.10:FF:000237">
    <property type="entry name" value="G-type lectin S-receptor-like serine/threonine-protein kinase"/>
    <property type="match status" value="1"/>
</dbReference>
<evidence type="ECO:0000256" key="2">
    <source>
        <dbReference type="ARBA" id="ARBA00012513"/>
    </source>
</evidence>
<comment type="caution">
    <text evidence="22">The sequence shown here is derived from an EMBL/GenBank/DDBJ whole genome shotgun (WGS) entry which is preliminary data.</text>
</comment>
<keyword evidence="7" id="KW-0732">Signal</keyword>
<protein>
    <recommendedName>
        <fullName evidence="2">non-specific serine/threonine protein kinase</fullName>
        <ecNumber evidence="2">2.7.11.1</ecNumber>
    </recommendedName>
</protein>
<keyword evidence="15" id="KW-0675">Receptor</keyword>
<accession>A0A200Q9T4</accession>
<dbReference type="EMBL" id="MVGT01002624">
    <property type="protein sequence ID" value="OVA07226.1"/>
    <property type="molecule type" value="Genomic_DNA"/>
</dbReference>
<dbReference type="OrthoDB" id="5857966at2759"/>
<dbReference type="InParanoid" id="A0A200Q9T4"/>
<dbReference type="InterPro" id="IPR017441">
    <property type="entry name" value="Protein_kinase_ATP_BS"/>
</dbReference>
<keyword evidence="6" id="KW-0812">Transmembrane</keyword>
<evidence type="ECO:0000256" key="14">
    <source>
        <dbReference type="ARBA" id="ARBA00023157"/>
    </source>
</evidence>
<keyword evidence="12" id="KW-1133">Transmembrane helix</keyword>
<evidence type="ECO:0000256" key="7">
    <source>
        <dbReference type="ARBA" id="ARBA00022729"/>
    </source>
</evidence>
<reference evidence="22 23" key="1">
    <citation type="journal article" date="2017" name="Mol. Plant">
        <title>The Genome of Medicinal Plant Macleaya cordata Provides New Insights into Benzylisoquinoline Alkaloids Metabolism.</title>
        <authorList>
            <person name="Liu X."/>
            <person name="Liu Y."/>
            <person name="Huang P."/>
            <person name="Ma Y."/>
            <person name="Qing Z."/>
            <person name="Tang Q."/>
            <person name="Cao H."/>
            <person name="Cheng P."/>
            <person name="Zheng Y."/>
            <person name="Yuan Z."/>
            <person name="Zhou Y."/>
            <person name="Liu J."/>
            <person name="Tang Z."/>
            <person name="Zhuo Y."/>
            <person name="Zhang Y."/>
            <person name="Yu L."/>
            <person name="Huang J."/>
            <person name="Yang P."/>
            <person name="Peng Q."/>
            <person name="Zhang J."/>
            <person name="Jiang W."/>
            <person name="Zhang Z."/>
            <person name="Lin K."/>
            <person name="Ro D.K."/>
            <person name="Chen X."/>
            <person name="Xiong X."/>
            <person name="Shang Y."/>
            <person name="Huang S."/>
            <person name="Zeng J."/>
        </authorList>
    </citation>
    <scope>NUCLEOTIDE SEQUENCE [LARGE SCALE GENOMIC DNA]</scope>
    <source>
        <strain evidence="23">cv. BLH2017</strain>
        <tissue evidence="22">Root</tissue>
    </source>
</reference>
<keyword evidence="11 19" id="KW-0067">ATP-binding</keyword>
<evidence type="ECO:0000256" key="4">
    <source>
        <dbReference type="ARBA" id="ARBA00022536"/>
    </source>
</evidence>
<name>A0A200Q9T4_MACCD</name>
<dbReference type="AlphaFoldDB" id="A0A200Q9T4"/>
<dbReference type="EC" id="2.7.11.1" evidence="2"/>
<feature type="domain" description="Bulb-type lectin" evidence="21">
    <location>
        <begin position="1"/>
        <end position="59"/>
    </location>
</feature>
<dbReference type="Gene3D" id="2.90.10.10">
    <property type="entry name" value="Bulb-type lectin domain"/>
    <property type="match status" value="1"/>
</dbReference>
<dbReference type="Gene3D" id="1.10.510.10">
    <property type="entry name" value="Transferase(Phosphotransferase) domain 1"/>
    <property type="match status" value="1"/>
</dbReference>